<name>A0A835XYD1_9CHLO</name>
<proteinExistence type="predicted"/>
<keyword evidence="1" id="KW-0812">Transmembrane</keyword>
<dbReference type="Gene3D" id="1.10.287.700">
    <property type="entry name" value="Helix hairpin bin"/>
    <property type="match status" value="1"/>
</dbReference>
<dbReference type="OrthoDB" id="530938at2759"/>
<evidence type="ECO:0000313" key="2">
    <source>
        <dbReference type="EMBL" id="KAG2492180.1"/>
    </source>
</evidence>
<dbReference type="AlphaFoldDB" id="A0A835XYD1"/>
<evidence type="ECO:0000256" key="1">
    <source>
        <dbReference type="SAM" id="Phobius"/>
    </source>
</evidence>
<sequence>MSTAKDVKHVAEDVAHNTKRVAKKAARGAEELVEDAEHATKRGVRRTLEGVKDAAVSAGSALRWGATKAETGTIKAADSLEPSASTTTARKAAVYTTAGIGLTAAVVGGWWLWDKKGRPSGKDIVKNVQDNLRAAGNKVAPEPSGPKAPST</sequence>
<dbReference type="EMBL" id="JAEHOE010000046">
    <property type="protein sequence ID" value="KAG2492180.1"/>
    <property type="molecule type" value="Genomic_DNA"/>
</dbReference>
<evidence type="ECO:0000313" key="3">
    <source>
        <dbReference type="Proteomes" id="UP000612055"/>
    </source>
</evidence>
<keyword evidence="1" id="KW-1133">Transmembrane helix</keyword>
<keyword evidence="1" id="KW-0472">Membrane</keyword>
<feature type="transmembrane region" description="Helical" evidence="1">
    <location>
        <begin position="92"/>
        <end position="113"/>
    </location>
</feature>
<reference evidence="2" key="1">
    <citation type="journal article" date="2020" name="bioRxiv">
        <title>Comparative genomics of Chlamydomonas.</title>
        <authorList>
            <person name="Craig R.J."/>
            <person name="Hasan A.R."/>
            <person name="Ness R.W."/>
            <person name="Keightley P.D."/>
        </authorList>
    </citation>
    <scope>NUCLEOTIDE SEQUENCE</scope>
    <source>
        <strain evidence="2">CCAP 11/70</strain>
    </source>
</reference>
<keyword evidence="3" id="KW-1185">Reference proteome</keyword>
<organism evidence="2 3">
    <name type="scientific">Edaphochlamys debaryana</name>
    <dbReference type="NCBI Taxonomy" id="47281"/>
    <lineage>
        <taxon>Eukaryota</taxon>
        <taxon>Viridiplantae</taxon>
        <taxon>Chlorophyta</taxon>
        <taxon>core chlorophytes</taxon>
        <taxon>Chlorophyceae</taxon>
        <taxon>CS clade</taxon>
        <taxon>Chlamydomonadales</taxon>
        <taxon>Chlamydomonadales incertae sedis</taxon>
        <taxon>Edaphochlamys</taxon>
    </lineage>
</organism>
<protein>
    <submittedName>
        <fullName evidence="2">Uncharacterized protein</fullName>
    </submittedName>
</protein>
<gene>
    <name evidence="2" type="ORF">HYH03_009429</name>
</gene>
<dbReference type="Proteomes" id="UP000612055">
    <property type="component" value="Unassembled WGS sequence"/>
</dbReference>
<comment type="caution">
    <text evidence="2">The sequence shown here is derived from an EMBL/GenBank/DDBJ whole genome shotgun (WGS) entry which is preliminary data.</text>
</comment>
<accession>A0A835XYD1</accession>